<accession>A0A7M1RX42</accession>
<dbReference type="RefSeq" id="YP_010113210.1">
    <property type="nucleotide sequence ID" value="NC_055900.1"/>
</dbReference>
<sequence>MQALKSYRESNPGKGYWDWKVLSFEDGGEVSRELQAILNALNAKGTPNQFMDTWNLARLATGNFNDLLGDGKLELQKANRDATAIYKSPITYGFNSYLRGTPVMKSATMTELEAIQRYIQDAKRFGIGTKVRMLNPDLKGLVGTLTIAGEYSPKGKAIYASTENVLTHELAHASNAYPQENRIQEILGGLNKATTDYLDRPTEVYSRLMNFRQTNQIDPNKVWDKDSLKELRKTAIDDDLLNRYKDEQLIDIFNTVAEIGTERNYDQPLYLAEGGEVGDPDDEFIQAVNTKLGRTPDGRPKEQGLKPVIDLEDAANATPIGDVLSAKDAYNAARNNDWLGVGLATATMIPFCTLSNLYCKEEYSYCKELP</sequence>
<evidence type="ECO:0000313" key="2">
    <source>
        <dbReference type="Proteomes" id="UP000594004"/>
    </source>
</evidence>
<dbReference type="GeneID" id="65131718"/>
<name>A0A7M1RX42_9CAUD</name>
<evidence type="ECO:0000313" key="1">
    <source>
        <dbReference type="EMBL" id="QOR57570.1"/>
    </source>
</evidence>
<protein>
    <submittedName>
        <fullName evidence="1">Uncharacterized protein</fullName>
    </submittedName>
</protein>
<dbReference type="KEGG" id="vg:65131718"/>
<reference evidence="1 2" key="1">
    <citation type="submission" date="2020-07" db="EMBL/GenBank/DDBJ databases">
        <title>Taxonomic proposal: Crassvirales, a new order of highly abundant and diverse bacterial viruses.</title>
        <authorList>
            <person name="Shkoporov A.N."/>
            <person name="Stockdale S.R."/>
            <person name="Guerin E."/>
            <person name="Ross R.P."/>
            <person name="Hill C."/>
        </authorList>
    </citation>
    <scope>NUCLEOTIDE SEQUENCE [LARGE SCALE GENOMIC DNA]</scope>
</reference>
<dbReference type="Proteomes" id="UP000594004">
    <property type="component" value="Segment"/>
</dbReference>
<organism evidence="1 2">
    <name type="scientific">uncultured phage cr125_1</name>
    <dbReference type="NCBI Taxonomy" id="2772091"/>
    <lineage>
        <taxon>Viruses</taxon>
        <taxon>Duplodnaviria</taxon>
        <taxon>Heunggongvirae</taxon>
        <taxon>Uroviricota</taxon>
        <taxon>Caudoviricetes</taxon>
        <taxon>Crassvirales</taxon>
        <taxon>Suoliviridae</taxon>
        <taxon>Uncouvirinae</taxon>
        <taxon>Aurodevirus</taxon>
        <taxon>Aurodevirus hominis</taxon>
    </lineage>
</organism>
<keyword evidence="2" id="KW-1185">Reference proteome</keyword>
<dbReference type="EMBL" id="MT774407">
    <property type="protein sequence ID" value="QOR57570.1"/>
    <property type="molecule type" value="Genomic_DNA"/>
</dbReference>
<proteinExistence type="predicted"/>